<name>A0A7U9KZV6_9ACTN</name>
<dbReference type="SFLD" id="SFLDG01129">
    <property type="entry name" value="C1.5:_HAD__Beta-PGM__Phosphata"/>
    <property type="match status" value="1"/>
</dbReference>
<dbReference type="OrthoDB" id="3680851at2"/>
<proteinExistence type="predicted"/>
<comment type="cofactor">
    <cofactor evidence="1">
        <name>Mg(2+)</name>
        <dbReference type="ChEBI" id="CHEBI:18420"/>
    </cofactor>
</comment>
<dbReference type="InterPro" id="IPR051400">
    <property type="entry name" value="HAD-like_hydrolase"/>
</dbReference>
<evidence type="ECO:0000256" key="1">
    <source>
        <dbReference type="ARBA" id="ARBA00001946"/>
    </source>
</evidence>
<dbReference type="NCBIfam" id="TIGR01549">
    <property type="entry name" value="HAD-SF-IA-v1"/>
    <property type="match status" value="1"/>
</dbReference>
<dbReference type="PANTHER" id="PTHR46470">
    <property type="entry name" value="N-ACYLNEURAMINATE-9-PHOSPHATASE"/>
    <property type="match status" value="1"/>
</dbReference>
<dbReference type="AlphaFoldDB" id="A0A7U9KZV6"/>
<dbReference type="Gene3D" id="1.20.120.710">
    <property type="entry name" value="Haloacid dehalogenase hydrolase-like domain"/>
    <property type="match status" value="1"/>
</dbReference>
<dbReference type="EMBL" id="BHZC01000001">
    <property type="protein sequence ID" value="GCD37813.1"/>
    <property type="molecule type" value="Genomic_DNA"/>
</dbReference>
<keyword evidence="2" id="KW-0378">Hydrolase</keyword>
<dbReference type="InterPro" id="IPR006439">
    <property type="entry name" value="HAD-SF_hydro_IA"/>
</dbReference>
<dbReference type="Gene3D" id="3.40.50.1000">
    <property type="entry name" value="HAD superfamily/HAD-like"/>
    <property type="match status" value="1"/>
</dbReference>
<dbReference type="Proteomes" id="UP000287830">
    <property type="component" value="Unassembled WGS sequence"/>
</dbReference>
<dbReference type="SFLD" id="SFLDS00003">
    <property type="entry name" value="Haloacid_Dehalogenase"/>
    <property type="match status" value="1"/>
</dbReference>
<dbReference type="PANTHER" id="PTHR46470:SF4">
    <property type="entry name" value="5-AMINO-6-(5-PHOSPHO-D-RIBITYLAMINO)URACIL PHOSPHATASE YIGB"/>
    <property type="match status" value="1"/>
</dbReference>
<dbReference type="GO" id="GO:0009231">
    <property type="term" value="P:riboflavin biosynthetic process"/>
    <property type="evidence" value="ECO:0007669"/>
    <property type="project" value="TreeGrafter"/>
</dbReference>
<dbReference type="GeneID" id="95624407"/>
<evidence type="ECO:0000313" key="4">
    <source>
        <dbReference type="EMBL" id="GCD37813.1"/>
    </source>
</evidence>
<dbReference type="InterPro" id="IPR036412">
    <property type="entry name" value="HAD-like_sf"/>
</dbReference>
<evidence type="ECO:0000256" key="3">
    <source>
        <dbReference type="ARBA" id="ARBA00022842"/>
    </source>
</evidence>
<keyword evidence="3" id="KW-0460">Magnesium</keyword>
<dbReference type="SUPFAM" id="SSF56784">
    <property type="entry name" value="HAD-like"/>
    <property type="match status" value="1"/>
</dbReference>
<dbReference type="RefSeq" id="WP_125047178.1">
    <property type="nucleotide sequence ID" value="NZ_BHZC01000001.1"/>
</dbReference>
<dbReference type="InterPro" id="IPR023214">
    <property type="entry name" value="HAD_sf"/>
</dbReference>
<comment type="caution">
    <text evidence="4">The sequence shown here is derived from an EMBL/GenBank/DDBJ whole genome shotgun (WGS) entry which is preliminary data.</text>
</comment>
<evidence type="ECO:0000256" key="2">
    <source>
        <dbReference type="ARBA" id="ARBA00022801"/>
    </source>
</evidence>
<protein>
    <submittedName>
        <fullName evidence="4">Pyrimidine 5'-nucleotidase YjjG</fullName>
    </submittedName>
</protein>
<accession>A0A7U9KZV6</accession>
<dbReference type="Pfam" id="PF00702">
    <property type="entry name" value="Hydrolase"/>
    <property type="match status" value="1"/>
</dbReference>
<sequence>MAEAVPPPLLIDLDNTLIDRDAAFRDALTAFLGTWQLPVPDVEWLMTVDASGYTPRQDVARAMAGRYGGRVPESAVEALLDQGAADRVVLPPETRAALERAAAGRPCVIVTNGRTAQQEAKIRRSGLDGVVHGWVVSEAVGHKKPAPEIFRAAAATVGAPLRGAWVVGDSPQADIAGAHRLGLRSVWVSGGRPWTGMPFAPTRIAHDAATAITRILDVP</sequence>
<organism evidence="4 5">
    <name type="scientific">Streptomyces chrestomyceticus JCM 4735</name>
    <dbReference type="NCBI Taxonomy" id="1306181"/>
    <lineage>
        <taxon>Bacteria</taxon>
        <taxon>Bacillati</taxon>
        <taxon>Actinomycetota</taxon>
        <taxon>Actinomycetes</taxon>
        <taxon>Kitasatosporales</taxon>
        <taxon>Streptomycetaceae</taxon>
        <taxon>Streptomyces</taxon>
    </lineage>
</organism>
<evidence type="ECO:0000313" key="5">
    <source>
        <dbReference type="Proteomes" id="UP000287830"/>
    </source>
</evidence>
<reference evidence="4 5" key="1">
    <citation type="submission" date="2018-11" db="EMBL/GenBank/DDBJ databases">
        <title>Whole genome sequence of Streptomyces chrestomyceticus NBRC 13444(T).</title>
        <authorList>
            <person name="Komaki H."/>
            <person name="Tamura T."/>
        </authorList>
    </citation>
    <scope>NUCLEOTIDE SEQUENCE [LARGE SCALE GENOMIC DNA]</scope>
    <source>
        <strain evidence="4 5">NBRC 13444</strain>
    </source>
</reference>
<gene>
    <name evidence="4" type="primary">yjjG</name>
    <name evidence="4" type="ORF">OEIGOIKO_05619</name>
</gene>
<dbReference type="GO" id="GO:0016787">
    <property type="term" value="F:hydrolase activity"/>
    <property type="evidence" value="ECO:0007669"/>
    <property type="project" value="UniProtKB-KW"/>
</dbReference>